<dbReference type="InterPro" id="IPR036396">
    <property type="entry name" value="Cyt_P450_sf"/>
</dbReference>
<dbReference type="InParanoid" id="A0A059CZP7"/>
<evidence type="ECO:0008006" key="9">
    <source>
        <dbReference type="Google" id="ProtNLM"/>
    </source>
</evidence>
<dbReference type="InterPro" id="IPR001128">
    <property type="entry name" value="Cyt_P450"/>
</dbReference>
<dbReference type="GO" id="GO:0016705">
    <property type="term" value="F:oxidoreductase activity, acting on paired donors, with incorporation or reduction of molecular oxygen"/>
    <property type="evidence" value="ECO:0007669"/>
    <property type="project" value="InterPro"/>
</dbReference>
<evidence type="ECO:0000313" key="8">
    <source>
        <dbReference type="EMBL" id="KCW83704.1"/>
    </source>
</evidence>
<dbReference type="GO" id="GO:0020037">
    <property type="term" value="F:heme binding"/>
    <property type="evidence" value="ECO:0007669"/>
    <property type="project" value="InterPro"/>
</dbReference>
<evidence type="ECO:0000256" key="5">
    <source>
        <dbReference type="ARBA" id="ARBA00023002"/>
    </source>
</evidence>
<sequence length="311" mass="35003">MPHHSLAALPRAYGLLLHLRLGLVGMALAASGSMVAQLLRTHDANFLSQLPRSIAKHLGYNYRDMVSVPYCPRQRMPRKISSLHLFSNKALDDYRHVRQMMVPGGVLNISDFVPALKQLNLQGVVAKTKRLHERFDAFLTAINMFVAGTDTSSSTTEWAVAEPIRQPRILARVQEEIDSVVGRGRLVTELDLRRLTYLQAVSCEINGYHIPKGTKLLVNVWAVARDPDTWAEPLVFRPERFLPGGKEPNVDLKAGRRMCIGMSMGLRMVQLVMAMLAHAFDRELTDRAFRLTSQWAKPLSVHPKPRLASHF</sequence>
<evidence type="ECO:0000256" key="6">
    <source>
        <dbReference type="ARBA" id="ARBA00023004"/>
    </source>
</evidence>
<evidence type="ECO:0000256" key="7">
    <source>
        <dbReference type="ARBA" id="ARBA00023033"/>
    </source>
</evidence>
<name>A0A059CZP7_EUCGR</name>
<accession>A0A059CZP7</accession>
<keyword evidence="7" id="KW-0503">Monooxygenase</keyword>
<keyword evidence="4" id="KW-0479">Metal-binding</keyword>
<reference evidence="8" key="1">
    <citation type="submission" date="2013-07" db="EMBL/GenBank/DDBJ databases">
        <title>The genome of Eucalyptus grandis.</title>
        <authorList>
            <person name="Schmutz J."/>
            <person name="Hayes R."/>
            <person name="Myburg A."/>
            <person name="Tuskan G."/>
            <person name="Grattapaglia D."/>
            <person name="Rokhsar D.S."/>
        </authorList>
    </citation>
    <scope>NUCLEOTIDE SEQUENCE</scope>
    <source>
        <tissue evidence="8">Leaf extractions</tissue>
    </source>
</reference>
<evidence type="ECO:0000256" key="4">
    <source>
        <dbReference type="ARBA" id="ARBA00022723"/>
    </source>
</evidence>
<dbReference type="PANTHER" id="PTHR47944:SF18">
    <property type="entry name" value="FLAVONOID 3'-MONOOXYGENASE"/>
    <property type="match status" value="1"/>
</dbReference>
<dbReference type="Pfam" id="PF00067">
    <property type="entry name" value="p450"/>
    <property type="match status" value="1"/>
</dbReference>
<dbReference type="PANTHER" id="PTHR47944">
    <property type="entry name" value="CYTOCHROME P450 98A9"/>
    <property type="match status" value="1"/>
</dbReference>
<dbReference type="Gramene" id="KCW83704">
    <property type="protein sequence ID" value="KCW83704"/>
    <property type="gene ID" value="EUGRSUZ_B00579"/>
</dbReference>
<keyword evidence="5" id="KW-0560">Oxidoreductase</keyword>
<comment type="similarity">
    <text evidence="2">Belongs to the cytochrome P450 family.</text>
</comment>
<comment type="cofactor">
    <cofactor evidence="1">
        <name>heme</name>
        <dbReference type="ChEBI" id="CHEBI:30413"/>
    </cofactor>
</comment>
<dbReference type="EMBL" id="KK198754">
    <property type="protein sequence ID" value="KCW83704.1"/>
    <property type="molecule type" value="Genomic_DNA"/>
</dbReference>
<dbReference type="OMA" id="AVSCEIN"/>
<proteinExistence type="inferred from homology"/>
<dbReference type="GO" id="GO:0004497">
    <property type="term" value="F:monooxygenase activity"/>
    <property type="evidence" value="ECO:0007669"/>
    <property type="project" value="UniProtKB-KW"/>
</dbReference>
<gene>
    <name evidence="8" type="ORF">EUGRSUZ_B00579</name>
</gene>
<dbReference type="Gene3D" id="1.10.630.10">
    <property type="entry name" value="Cytochrome P450"/>
    <property type="match status" value="3"/>
</dbReference>
<keyword evidence="3" id="KW-0349">Heme</keyword>
<organism evidence="8">
    <name type="scientific">Eucalyptus grandis</name>
    <name type="common">Flooded gum</name>
    <dbReference type="NCBI Taxonomy" id="71139"/>
    <lineage>
        <taxon>Eukaryota</taxon>
        <taxon>Viridiplantae</taxon>
        <taxon>Streptophyta</taxon>
        <taxon>Embryophyta</taxon>
        <taxon>Tracheophyta</taxon>
        <taxon>Spermatophyta</taxon>
        <taxon>Magnoliopsida</taxon>
        <taxon>eudicotyledons</taxon>
        <taxon>Gunneridae</taxon>
        <taxon>Pentapetalae</taxon>
        <taxon>rosids</taxon>
        <taxon>malvids</taxon>
        <taxon>Myrtales</taxon>
        <taxon>Myrtaceae</taxon>
        <taxon>Myrtoideae</taxon>
        <taxon>Eucalypteae</taxon>
        <taxon>Eucalyptus</taxon>
    </lineage>
</organism>
<evidence type="ECO:0000256" key="3">
    <source>
        <dbReference type="ARBA" id="ARBA00022617"/>
    </source>
</evidence>
<dbReference type="SUPFAM" id="SSF48264">
    <property type="entry name" value="Cytochrome P450"/>
    <property type="match status" value="1"/>
</dbReference>
<dbReference type="AlphaFoldDB" id="A0A059CZP7"/>
<keyword evidence="6" id="KW-0408">Iron</keyword>
<evidence type="ECO:0000256" key="2">
    <source>
        <dbReference type="ARBA" id="ARBA00010617"/>
    </source>
</evidence>
<protein>
    <recommendedName>
        <fullName evidence="9">Cytochrome P450</fullName>
    </recommendedName>
</protein>
<evidence type="ECO:0000256" key="1">
    <source>
        <dbReference type="ARBA" id="ARBA00001971"/>
    </source>
</evidence>
<dbReference type="GO" id="GO:0005506">
    <property type="term" value="F:iron ion binding"/>
    <property type="evidence" value="ECO:0007669"/>
    <property type="project" value="InterPro"/>
</dbReference>